<feature type="region of interest" description="Disordered" evidence="1">
    <location>
        <begin position="177"/>
        <end position="320"/>
    </location>
</feature>
<accession>A0A2T4A7B5</accession>
<keyword evidence="3" id="KW-1185">Reference proteome</keyword>
<sequence>MPLLSDVLAGALNQGERFFYDYRHFLRDPWFQDRDIDFKLLTDCITPIIPRGRLCRDEKWDVEERDVARIFITHQIQLLSKLMDYYKNKSKTVSSDTYLSALTNHNFRDGLLGFPHVALFRNDKERAFGFKQIEEIRGHYLRDTSYKLEMPGDDDAVMGMLRLISLLAESSVATGSTPVEQLMASGARTTPERRGRSDRPRETQDPIPRQRRLSRSRERRDPVPNRNRSDSPRRRRDSTHRQGRLSRSQEGQDFYPQRGQSRSNRPSHSYERQDLNPKREGGRSDRPDERQDAAPQEDLPTPPLRIQIKSGDNIRVTFRS</sequence>
<dbReference type="GeneID" id="36630059"/>
<name>A0A2T4A7B5_TRIHA</name>
<feature type="compositionally biased region" description="Basic residues" evidence="1">
    <location>
        <begin position="233"/>
        <end position="244"/>
    </location>
</feature>
<gene>
    <name evidence="2" type="ORF">M431DRAFT_557497</name>
</gene>
<evidence type="ECO:0000313" key="3">
    <source>
        <dbReference type="Proteomes" id="UP000241690"/>
    </source>
</evidence>
<feature type="compositionally biased region" description="Basic and acidic residues" evidence="1">
    <location>
        <begin position="215"/>
        <end position="232"/>
    </location>
</feature>
<dbReference type="RefSeq" id="XP_024772603.1">
    <property type="nucleotide sequence ID" value="XM_024921476.1"/>
</dbReference>
<dbReference type="EMBL" id="KZ679683">
    <property type="protein sequence ID" value="PTB52926.1"/>
    <property type="molecule type" value="Genomic_DNA"/>
</dbReference>
<feature type="compositionally biased region" description="Basic and acidic residues" evidence="1">
    <location>
        <begin position="190"/>
        <end position="204"/>
    </location>
</feature>
<feature type="compositionally biased region" description="Basic and acidic residues" evidence="1">
    <location>
        <begin position="268"/>
        <end position="292"/>
    </location>
</feature>
<protein>
    <submittedName>
        <fullName evidence="2">Uncharacterized protein</fullName>
    </submittedName>
</protein>
<reference evidence="2 3" key="1">
    <citation type="submission" date="2016-07" db="EMBL/GenBank/DDBJ databases">
        <title>Multiple horizontal gene transfer events from other fungi enriched the ability of initially mycotrophic Trichoderma (Ascomycota) to feed on dead plant biomass.</title>
        <authorList>
            <consortium name="DOE Joint Genome Institute"/>
            <person name="Aerts A."/>
            <person name="Atanasova L."/>
            <person name="Chenthamara K."/>
            <person name="Zhang J."/>
            <person name="Grujic M."/>
            <person name="Henrissat B."/>
            <person name="Kuo A."/>
            <person name="Salamov A."/>
            <person name="Lipzen A."/>
            <person name="Labutti K."/>
            <person name="Barry K."/>
            <person name="Miao Y."/>
            <person name="Rahimi M.J."/>
            <person name="Shen Q."/>
            <person name="Grigoriev I.V."/>
            <person name="Kubicek C.P."/>
            <person name="Druzhinina I.S."/>
        </authorList>
    </citation>
    <scope>NUCLEOTIDE SEQUENCE [LARGE SCALE GENOMIC DNA]</scope>
    <source>
        <strain evidence="2 3">CBS 226.95</strain>
    </source>
</reference>
<feature type="compositionally biased region" description="Polar residues" evidence="1">
    <location>
        <begin position="258"/>
        <end position="267"/>
    </location>
</feature>
<dbReference type="Proteomes" id="UP000241690">
    <property type="component" value="Unassembled WGS sequence"/>
</dbReference>
<proteinExistence type="predicted"/>
<evidence type="ECO:0000256" key="1">
    <source>
        <dbReference type="SAM" id="MobiDB-lite"/>
    </source>
</evidence>
<organism evidence="2 3">
    <name type="scientific">Trichoderma harzianum CBS 226.95</name>
    <dbReference type="NCBI Taxonomy" id="983964"/>
    <lineage>
        <taxon>Eukaryota</taxon>
        <taxon>Fungi</taxon>
        <taxon>Dikarya</taxon>
        <taxon>Ascomycota</taxon>
        <taxon>Pezizomycotina</taxon>
        <taxon>Sordariomycetes</taxon>
        <taxon>Hypocreomycetidae</taxon>
        <taxon>Hypocreales</taxon>
        <taxon>Hypocreaceae</taxon>
        <taxon>Trichoderma</taxon>
    </lineage>
</organism>
<dbReference type="AlphaFoldDB" id="A0A2T4A7B5"/>
<evidence type="ECO:0000313" key="2">
    <source>
        <dbReference type="EMBL" id="PTB52926.1"/>
    </source>
</evidence>